<gene>
    <name evidence="2" type="ORF">ACFOX0_23890</name>
</gene>
<comment type="caution">
    <text evidence="2">The sequence shown here is derived from an EMBL/GenBank/DDBJ whole genome shotgun (WGS) entry which is preliminary data.</text>
</comment>
<protein>
    <submittedName>
        <fullName evidence="2">DivIVA domain-containing protein</fullName>
    </submittedName>
</protein>
<dbReference type="Gene3D" id="6.10.250.660">
    <property type="match status" value="1"/>
</dbReference>
<proteinExistence type="predicted"/>
<name>A0ABV8KSG5_9ACTN</name>
<evidence type="ECO:0000313" key="3">
    <source>
        <dbReference type="Proteomes" id="UP001595868"/>
    </source>
</evidence>
<evidence type="ECO:0000256" key="1">
    <source>
        <dbReference type="SAM" id="MobiDB-lite"/>
    </source>
</evidence>
<reference evidence="3" key="1">
    <citation type="journal article" date="2019" name="Int. J. Syst. Evol. Microbiol.">
        <title>The Global Catalogue of Microorganisms (GCM) 10K type strain sequencing project: providing services to taxonomists for standard genome sequencing and annotation.</title>
        <authorList>
            <consortium name="The Broad Institute Genomics Platform"/>
            <consortium name="The Broad Institute Genome Sequencing Center for Infectious Disease"/>
            <person name="Wu L."/>
            <person name="Ma J."/>
        </authorList>
    </citation>
    <scope>NUCLEOTIDE SEQUENCE [LARGE SCALE GENOMIC DNA]</scope>
    <source>
        <strain evidence="3">2902at01</strain>
    </source>
</reference>
<dbReference type="Proteomes" id="UP001595868">
    <property type="component" value="Unassembled WGS sequence"/>
</dbReference>
<organism evidence="2 3">
    <name type="scientific">Micromonospora zhanjiangensis</name>
    <dbReference type="NCBI Taxonomy" id="1522057"/>
    <lineage>
        <taxon>Bacteria</taxon>
        <taxon>Bacillati</taxon>
        <taxon>Actinomycetota</taxon>
        <taxon>Actinomycetes</taxon>
        <taxon>Micromonosporales</taxon>
        <taxon>Micromonosporaceae</taxon>
        <taxon>Micromonospora</taxon>
    </lineage>
</organism>
<evidence type="ECO:0000313" key="2">
    <source>
        <dbReference type="EMBL" id="MFC4108959.1"/>
    </source>
</evidence>
<accession>A0ABV8KSG5</accession>
<feature type="region of interest" description="Disordered" evidence="1">
    <location>
        <begin position="92"/>
        <end position="116"/>
    </location>
</feature>
<sequence>MADNGRHRKERGTDGSAVGIFRIGPRSTRLRPEHVRAVRFPRTRFGRRGLAEDHVYAFVRRVVDELTTRDAVEASLYEESMRLKRALREWQKHFGPEPGGKDVQKELGGRPRTESP</sequence>
<dbReference type="RefSeq" id="WP_377549825.1">
    <property type="nucleotide sequence ID" value="NZ_JBHSBN010000019.1"/>
</dbReference>
<dbReference type="InterPro" id="IPR019933">
    <property type="entry name" value="DivIVA_domain"/>
</dbReference>
<keyword evidence="3" id="KW-1185">Reference proteome</keyword>
<dbReference type="NCBIfam" id="TIGR03544">
    <property type="entry name" value="DivI1A_domain"/>
    <property type="match status" value="1"/>
</dbReference>
<dbReference type="EMBL" id="JBHSBN010000019">
    <property type="protein sequence ID" value="MFC4108959.1"/>
    <property type="molecule type" value="Genomic_DNA"/>
</dbReference>